<dbReference type="AlphaFoldDB" id="A0AAE0CZJ7"/>
<name>A0AAE0CZJ7_COLKA</name>
<dbReference type="EMBL" id="VYYT01000754">
    <property type="protein sequence ID" value="KAK2729828.1"/>
    <property type="molecule type" value="Genomic_DNA"/>
</dbReference>
<gene>
    <name evidence="2" type="ORF">CKAH01_09993</name>
</gene>
<evidence type="ECO:0000313" key="3">
    <source>
        <dbReference type="Proteomes" id="UP001281614"/>
    </source>
</evidence>
<feature type="compositionally biased region" description="Low complexity" evidence="1">
    <location>
        <begin position="158"/>
        <end position="173"/>
    </location>
</feature>
<feature type="compositionally biased region" description="Polar residues" evidence="1">
    <location>
        <begin position="196"/>
        <end position="205"/>
    </location>
</feature>
<dbReference type="Proteomes" id="UP001281614">
    <property type="component" value="Unassembled WGS sequence"/>
</dbReference>
<protein>
    <submittedName>
        <fullName evidence="2">Uncharacterized protein</fullName>
    </submittedName>
</protein>
<sequence>MGKDRPVHEAQGGSMLDRQLSSFKHASKRMLSSDTERNPLELEGGAWLRNTSGHLSKLIGMLQTSVAMWDKFTPDIDLLTYHEGDKMSSRIIDSSWKINVSFLEMRKVLGNLEELRSEIWQNYPQISEFTELAPGRQDLGRSQAPNSSCPEDDGNDQSLSGSSKKTKTLMSTSERTSAYSSRAVSRVFTDDPASAHPSSFTQHGESTAALDRDSEDKRPKTFYRYIEPGGPRNEPDDEVMSLTSSSTGASSKQDSSAESWKLRQAAASYIADMLTANAELIPMYRHAAERLEGGKFLRNHTRLLKNYYTSLRLQTPSQKQSLQEEGREQIQFADAPNEDRNLTLERFLNNVEDLGQPHTMELDDEDISTYEDEEVDTEYWSEGDEPMEEEVLDKKTTVALADLEATRDFFTSGPPLARFKIEFQNFLFPKDASEEKVVTSRTHARSWNIFNRNIFRTNVNYLLV</sequence>
<evidence type="ECO:0000256" key="1">
    <source>
        <dbReference type="SAM" id="MobiDB-lite"/>
    </source>
</evidence>
<feature type="compositionally biased region" description="Basic and acidic residues" evidence="1">
    <location>
        <begin position="210"/>
        <end position="219"/>
    </location>
</feature>
<reference evidence="2" key="1">
    <citation type="submission" date="2023-02" db="EMBL/GenBank/DDBJ databases">
        <title>Colletotrichum kahawae CIFC_Que2 genome sequencing and assembly.</title>
        <authorList>
            <person name="Baroncelli R."/>
        </authorList>
    </citation>
    <scope>NUCLEOTIDE SEQUENCE</scope>
    <source>
        <strain evidence="2">CIFC_Que2</strain>
    </source>
</reference>
<accession>A0AAE0CZJ7</accession>
<keyword evidence="3" id="KW-1185">Reference proteome</keyword>
<feature type="compositionally biased region" description="Low complexity" evidence="1">
    <location>
        <begin position="241"/>
        <end position="256"/>
    </location>
</feature>
<evidence type="ECO:0000313" key="2">
    <source>
        <dbReference type="EMBL" id="KAK2729828.1"/>
    </source>
</evidence>
<comment type="caution">
    <text evidence="2">The sequence shown here is derived from an EMBL/GenBank/DDBJ whole genome shotgun (WGS) entry which is preliminary data.</text>
</comment>
<feature type="compositionally biased region" description="Polar residues" evidence="1">
    <location>
        <begin position="174"/>
        <end position="183"/>
    </location>
</feature>
<organism evidence="2 3">
    <name type="scientific">Colletotrichum kahawae</name>
    <name type="common">Coffee berry disease fungus</name>
    <dbReference type="NCBI Taxonomy" id="34407"/>
    <lineage>
        <taxon>Eukaryota</taxon>
        <taxon>Fungi</taxon>
        <taxon>Dikarya</taxon>
        <taxon>Ascomycota</taxon>
        <taxon>Pezizomycotina</taxon>
        <taxon>Sordariomycetes</taxon>
        <taxon>Hypocreomycetidae</taxon>
        <taxon>Glomerellales</taxon>
        <taxon>Glomerellaceae</taxon>
        <taxon>Colletotrichum</taxon>
        <taxon>Colletotrichum gloeosporioides species complex</taxon>
    </lineage>
</organism>
<proteinExistence type="predicted"/>
<feature type="region of interest" description="Disordered" evidence="1">
    <location>
        <begin position="136"/>
        <end position="257"/>
    </location>
</feature>